<accession>A0ABR9W3Z2</accession>
<organism evidence="4 5">
    <name type="scientific">Brachybacterium epidermidis</name>
    <dbReference type="NCBI Taxonomy" id="2781983"/>
    <lineage>
        <taxon>Bacteria</taxon>
        <taxon>Bacillati</taxon>
        <taxon>Actinomycetota</taxon>
        <taxon>Actinomycetes</taxon>
        <taxon>Micrococcales</taxon>
        <taxon>Dermabacteraceae</taxon>
        <taxon>Brachybacterium</taxon>
    </lineage>
</organism>
<keyword evidence="5" id="KW-1185">Reference proteome</keyword>
<protein>
    <submittedName>
        <fullName evidence="4">GNAT family N-acetyltransferase</fullName>
    </submittedName>
</protein>
<dbReference type="InterPro" id="IPR000182">
    <property type="entry name" value="GNAT_dom"/>
</dbReference>
<comment type="caution">
    <text evidence="4">The sequence shown here is derived from an EMBL/GenBank/DDBJ whole genome shotgun (WGS) entry which is preliminary data.</text>
</comment>
<keyword evidence="2" id="KW-0012">Acyltransferase</keyword>
<reference evidence="4 5" key="1">
    <citation type="submission" date="2020-10" db="EMBL/GenBank/DDBJ databases">
        <title>Draft genome and description of Brachybacterium epidermidis sp nov.</title>
        <authorList>
            <person name="Boxberger M."/>
            <person name="La Scola B."/>
        </authorList>
    </citation>
    <scope>NUCLEOTIDE SEQUENCE [LARGE SCALE GENOMIC DNA]</scope>
    <source>
        <strain evidence="4 5">Marseille-Q2903</strain>
    </source>
</reference>
<evidence type="ECO:0000256" key="1">
    <source>
        <dbReference type="ARBA" id="ARBA00022679"/>
    </source>
</evidence>
<evidence type="ECO:0000259" key="3">
    <source>
        <dbReference type="PROSITE" id="PS51186"/>
    </source>
</evidence>
<dbReference type="PROSITE" id="PS51186">
    <property type="entry name" value="GNAT"/>
    <property type="match status" value="1"/>
</dbReference>
<dbReference type="Pfam" id="PF00583">
    <property type="entry name" value="Acetyltransf_1"/>
    <property type="match status" value="1"/>
</dbReference>
<dbReference type="EMBL" id="JADEYR010000023">
    <property type="protein sequence ID" value="MBE9405166.1"/>
    <property type="molecule type" value="Genomic_DNA"/>
</dbReference>
<evidence type="ECO:0000313" key="4">
    <source>
        <dbReference type="EMBL" id="MBE9405166.1"/>
    </source>
</evidence>
<dbReference type="InterPro" id="IPR016181">
    <property type="entry name" value="Acyl_CoA_acyltransferase"/>
</dbReference>
<dbReference type="CDD" id="cd04301">
    <property type="entry name" value="NAT_SF"/>
    <property type="match status" value="1"/>
</dbReference>
<dbReference type="PANTHER" id="PTHR43877">
    <property type="entry name" value="AMINOALKYLPHOSPHONATE N-ACETYLTRANSFERASE-RELATED-RELATED"/>
    <property type="match status" value="1"/>
</dbReference>
<evidence type="ECO:0000313" key="5">
    <source>
        <dbReference type="Proteomes" id="UP000644727"/>
    </source>
</evidence>
<dbReference type="Gene3D" id="3.40.630.30">
    <property type="match status" value="1"/>
</dbReference>
<dbReference type="Proteomes" id="UP000644727">
    <property type="component" value="Unassembled WGS sequence"/>
</dbReference>
<dbReference type="RefSeq" id="WP_193866897.1">
    <property type="nucleotide sequence ID" value="NZ_JADEYR010000023.1"/>
</dbReference>
<sequence>MTGTQFVPVRIRQARACDIPVLLEIVQSAYRGEGGWTTEAHLVRGHRTDEAEVRGLLEDPHALFLVAQRQPASGLATLGPTREATTGPTGAPAAALSVLGCCYTRRDPDEPQRAELGLFAVSPSAQGAGVGRALIEAHVARRAQDGVRRIELCVLQNRPELRAWYERRGFQTMEGTLPFPADPSLLVEPGLRMERMVRTLLPSSAGR</sequence>
<proteinExistence type="predicted"/>
<dbReference type="SUPFAM" id="SSF55729">
    <property type="entry name" value="Acyl-CoA N-acyltransferases (Nat)"/>
    <property type="match status" value="1"/>
</dbReference>
<dbReference type="InterPro" id="IPR050832">
    <property type="entry name" value="Bact_Acetyltransf"/>
</dbReference>
<keyword evidence="1" id="KW-0808">Transferase</keyword>
<evidence type="ECO:0000256" key="2">
    <source>
        <dbReference type="ARBA" id="ARBA00023315"/>
    </source>
</evidence>
<feature type="domain" description="N-acetyltransferase" evidence="3">
    <location>
        <begin position="9"/>
        <end position="198"/>
    </location>
</feature>
<gene>
    <name evidence="4" type="ORF">IOE58_13625</name>
</gene>
<name>A0ABR9W3Z2_9MICO</name>